<protein>
    <recommendedName>
        <fullName evidence="5">Transmembrane protein</fullName>
    </recommendedName>
</protein>
<evidence type="ECO:0000313" key="2">
    <source>
        <dbReference type="EMBL" id="KLU84066.1"/>
    </source>
</evidence>
<reference evidence="2" key="3">
    <citation type="submission" date="2011-03" db="EMBL/GenBank/DDBJ databases">
        <title>Annotation of Magnaporthe poae ATCC 64411.</title>
        <authorList>
            <person name="Ma L.-J."/>
            <person name="Dead R."/>
            <person name="Young S.K."/>
            <person name="Zeng Q."/>
            <person name="Gargeya S."/>
            <person name="Fitzgerald M."/>
            <person name="Haas B."/>
            <person name="Abouelleil A."/>
            <person name="Alvarado L."/>
            <person name="Arachchi H.M."/>
            <person name="Berlin A."/>
            <person name="Brown A."/>
            <person name="Chapman S.B."/>
            <person name="Chen Z."/>
            <person name="Dunbar C."/>
            <person name="Freedman E."/>
            <person name="Gearin G."/>
            <person name="Gellesch M."/>
            <person name="Goldberg J."/>
            <person name="Griggs A."/>
            <person name="Gujja S."/>
            <person name="Heiman D."/>
            <person name="Howarth C."/>
            <person name="Larson L."/>
            <person name="Lui A."/>
            <person name="MacDonald P.J.P."/>
            <person name="Mehta T."/>
            <person name="Montmayeur A."/>
            <person name="Murphy C."/>
            <person name="Neiman D."/>
            <person name="Pearson M."/>
            <person name="Priest M."/>
            <person name="Roberts A."/>
            <person name="Saif S."/>
            <person name="Shea T."/>
            <person name="Shenoy N."/>
            <person name="Sisk P."/>
            <person name="Stolte C."/>
            <person name="Sykes S."/>
            <person name="Yandava C."/>
            <person name="Wortman J."/>
            <person name="Nusbaum C."/>
            <person name="Birren B."/>
        </authorList>
    </citation>
    <scope>NUCLEOTIDE SEQUENCE</scope>
    <source>
        <strain evidence="2">ATCC 64411</strain>
    </source>
</reference>
<gene>
    <name evidence="2" type="ORF">MAPG_03111</name>
</gene>
<reference evidence="3" key="5">
    <citation type="submission" date="2015-06" db="UniProtKB">
        <authorList>
            <consortium name="EnsemblFungi"/>
        </authorList>
    </citation>
    <scope>IDENTIFICATION</scope>
    <source>
        <strain evidence="3">ATCC 64411</strain>
    </source>
</reference>
<feature type="transmembrane region" description="Helical" evidence="1">
    <location>
        <begin position="115"/>
        <end position="137"/>
    </location>
</feature>
<dbReference type="EnsemblFungi" id="MAPG_03111T0">
    <property type="protein sequence ID" value="MAPG_03111T0"/>
    <property type="gene ID" value="MAPG_03111"/>
</dbReference>
<dbReference type="EMBL" id="GL876967">
    <property type="protein sequence ID" value="KLU84066.1"/>
    <property type="molecule type" value="Genomic_DNA"/>
</dbReference>
<keyword evidence="1" id="KW-1133">Transmembrane helix</keyword>
<reference evidence="4" key="1">
    <citation type="submission" date="2010-05" db="EMBL/GenBank/DDBJ databases">
        <title>The genome sequence of Magnaporthe poae strain ATCC 64411.</title>
        <authorList>
            <person name="Ma L.-J."/>
            <person name="Dead R."/>
            <person name="Young S."/>
            <person name="Zeng Q."/>
            <person name="Koehrsen M."/>
            <person name="Alvarado L."/>
            <person name="Berlin A."/>
            <person name="Chapman S.B."/>
            <person name="Chen Z."/>
            <person name="Freedman E."/>
            <person name="Gellesch M."/>
            <person name="Goldberg J."/>
            <person name="Griggs A."/>
            <person name="Gujja S."/>
            <person name="Heilman E.R."/>
            <person name="Heiman D."/>
            <person name="Hepburn T."/>
            <person name="Howarth C."/>
            <person name="Jen D."/>
            <person name="Larson L."/>
            <person name="Mehta T."/>
            <person name="Neiman D."/>
            <person name="Pearson M."/>
            <person name="Roberts A."/>
            <person name="Saif S."/>
            <person name="Shea T."/>
            <person name="Shenoy N."/>
            <person name="Sisk P."/>
            <person name="Stolte C."/>
            <person name="Sykes S."/>
            <person name="Walk T."/>
            <person name="White J."/>
            <person name="Yandava C."/>
            <person name="Haas B."/>
            <person name="Nusbaum C."/>
            <person name="Birren B."/>
        </authorList>
    </citation>
    <scope>NUCLEOTIDE SEQUENCE [LARGE SCALE GENOMIC DNA]</scope>
    <source>
        <strain evidence="4">ATCC 64411 / 73-15</strain>
    </source>
</reference>
<keyword evidence="1" id="KW-0812">Transmembrane</keyword>
<accession>A0A0C4DT54</accession>
<evidence type="ECO:0000313" key="3">
    <source>
        <dbReference type="EnsemblFungi" id="MAPG_03111T0"/>
    </source>
</evidence>
<evidence type="ECO:0008006" key="5">
    <source>
        <dbReference type="Google" id="ProtNLM"/>
    </source>
</evidence>
<proteinExistence type="predicted"/>
<evidence type="ECO:0000256" key="1">
    <source>
        <dbReference type="SAM" id="Phobius"/>
    </source>
</evidence>
<keyword evidence="4" id="KW-1185">Reference proteome</keyword>
<sequence length="147" mass="16050">MTEIVVGTVSSPGPTRPLARFIALAQIPRRSKRGPLLGHTVCPKPSTPSLPLLAPLPGEPAMATVSNDQNQEPLHLQVERGIRELLGDLANQRENEREPLIERSTGEEGRPAQRYTVLIMVVVAVAATTSVAVQYGFHIYYCKKRGC</sequence>
<keyword evidence="1" id="KW-0472">Membrane</keyword>
<dbReference type="Proteomes" id="UP000011715">
    <property type="component" value="Unassembled WGS sequence"/>
</dbReference>
<dbReference type="VEuPathDB" id="FungiDB:MAPG_03111"/>
<name>A0A0C4DT54_MAGP6</name>
<dbReference type="AlphaFoldDB" id="A0A0C4DT54"/>
<organism evidence="3 4">
    <name type="scientific">Magnaporthiopsis poae (strain ATCC 64411 / 73-15)</name>
    <name type="common">Kentucky bluegrass fungus</name>
    <name type="synonym">Magnaporthe poae</name>
    <dbReference type="NCBI Taxonomy" id="644358"/>
    <lineage>
        <taxon>Eukaryota</taxon>
        <taxon>Fungi</taxon>
        <taxon>Dikarya</taxon>
        <taxon>Ascomycota</taxon>
        <taxon>Pezizomycotina</taxon>
        <taxon>Sordariomycetes</taxon>
        <taxon>Sordariomycetidae</taxon>
        <taxon>Magnaporthales</taxon>
        <taxon>Magnaporthaceae</taxon>
        <taxon>Magnaporthiopsis</taxon>
    </lineage>
</organism>
<reference evidence="3" key="4">
    <citation type="journal article" date="2015" name="G3 (Bethesda)">
        <title>Genome sequences of three phytopathogenic species of the Magnaporthaceae family of fungi.</title>
        <authorList>
            <person name="Okagaki L.H."/>
            <person name="Nunes C.C."/>
            <person name="Sailsbery J."/>
            <person name="Clay B."/>
            <person name="Brown D."/>
            <person name="John T."/>
            <person name="Oh Y."/>
            <person name="Young N."/>
            <person name="Fitzgerald M."/>
            <person name="Haas B.J."/>
            <person name="Zeng Q."/>
            <person name="Young S."/>
            <person name="Adiconis X."/>
            <person name="Fan L."/>
            <person name="Levin J.Z."/>
            <person name="Mitchell T.K."/>
            <person name="Okubara P.A."/>
            <person name="Farman M.L."/>
            <person name="Kohn L.M."/>
            <person name="Birren B."/>
            <person name="Ma L.-J."/>
            <person name="Dean R.A."/>
        </authorList>
    </citation>
    <scope>NUCLEOTIDE SEQUENCE</scope>
    <source>
        <strain evidence="3">ATCC 64411 / 73-15</strain>
    </source>
</reference>
<reference evidence="2" key="2">
    <citation type="submission" date="2010-05" db="EMBL/GenBank/DDBJ databases">
        <title>The Genome Sequence of Magnaporthe poae strain ATCC 64411.</title>
        <authorList>
            <consortium name="The Broad Institute Genome Sequencing Platform"/>
            <consortium name="Broad Institute Genome Sequencing Center for Infectious Disease"/>
            <person name="Ma L.-J."/>
            <person name="Dead R."/>
            <person name="Young S."/>
            <person name="Zeng Q."/>
            <person name="Koehrsen M."/>
            <person name="Alvarado L."/>
            <person name="Berlin A."/>
            <person name="Chapman S.B."/>
            <person name="Chen Z."/>
            <person name="Freedman E."/>
            <person name="Gellesch M."/>
            <person name="Goldberg J."/>
            <person name="Griggs A."/>
            <person name="Gujja S."/>
            <person name="Heilman E.R."/>
            <person name="Heiman D."/>
            <person name="Hepburn T."/>
            <person name="Howarth C."/>
            <person name="Jen D."/>
            <person name="Larson L."/>
            <person name="Mehta T."/>
            <person name="Neiman D."/>
            <person name="Pearson M."/>
            <person name="Roberts A."/>
            <person name="Saif S."/>
            <person name="Shea T."/>
            <person name="Shenoy N."/>
            <person name="Sisk P."/>
            <person name="Stolte C."/>
            <person name="Sykes S."/>
            <person name="Walk T."/>
            <person name="White J."/>
            <person name="Yandava C."/>
            <person name="Haas B."/>
            <person name="Nusbaum C."/>
            <person name="Birren B."/>
        </authorList>
    </citation>
    <scope>NUCLEOTIDE SEQUENCE</scope>
    <source>
        <strain evidence="2">ATCC 64411</strain>
    </source>
</reference>
<dbReference type="EMBL" id="ADBL01000760">
    <property type="status" value="NOT_ANNOTATED_CDS"/>
    <property type="molecule type" value="Genomic_DNA"/>
</dbReference>
<evidence type="ECO:0000313" key="4">
    <source>
        <dbReference type="Proteomes" id="UP000011715"/>
    </source>
</evidence>